<evidence type="ECO:0000313" key="1">
    <source>
        <dbReference type="EMBL" id="GAE89497.1"/>
    </source>
</evidence>
<dbReference type="STRING" id="1294263.JCM21531_3029"/>
<proteinExistence type="predicted"/>
<protein>
    <submittedName>
        <fullName evidence="1">Uncharacterized protein</fullName>
    </submittedName>
</protein>
<dbReference type="InterPro" id="IPR046053">
    <property type="entry name" value="DUF6011"/>
</dbReference>
<gene>
    <name evidence="1" type="ORF">JCM21531_3029</name>
</gene>
<organism evidence="1 2">
    <name type="scientific">Acetivibrio straminisolvens JCM 21531</name>
    <dbReference type="NCBI Taxonomy" id="1294263"/>
    <lineage>
        <taxon>Bacteria</taxon>
        <taxon>Bacillati</taxon>
        <taxon>Bacillota</taxon>
        <taxon>Clostridia</taxon>
        <taxon>Eubacteriales</taxon>
        <taxon>Oscillospiraceae</taxon>
        <taxon>Acetivibrio</taxon>
    </lineage>
</organism>
<dbReference type="EMBL" id="BAVR01000039">
    <property type="protein sequence ID" value="GAE89497.1"/>
    <property type="molecule type" value="Genomic_DNA"/>
</dbReference>
<dbReference type="AlphaFoldDB" id="W4V8G7"/>
<keyword evidence="2" id="KW-1185">Reference proteome</keyword>
<comment type="caution">
    <text evidence="1">The sequence shown here is derived from an EMBL/GenBank/DDBJ whole genome shotgun (WGS) entry which is preliminary data.</text>
</comment>
<accession>W4V8G7</accession>
<dbReference type="Pfam" id="PF19663">
    <property type="entry name" value="DUF6166"/>
    <property type="match status" value="1"/>
</dbReference>
<name>W4V8G7_9FIRM</name>
<dbReference type="InterPro" id="IPR046164">
    <property type="entry name" value="DUF6166"/>
</dbReference>
<evidence type="ECO:0000313" key="2">
    <source>
        <dbReference type="Proteomes" id="UP000019109"/>
    </source>
</evidence>
<dbReference type="Proteomes" id="UP000019109">
    <property type="component" value="Unassembled WGS sequence"/>
</dbReference>
<dbReference type="Pfam" id="PF19474">
    <property type="entry name" value="DUF6011"/>
    <property type="match status" value="1"/>
</dbReference>
<reference evidence="1" key="1">
    <citation type="journal article" date="2014" name="Genome Announc.">
        <title>Draft Genome Sequence of Clostridium straminisolvens Strain JCM 21531T, Isolated from a Cellulose-Degrading Bacterial Community.</title>
        <authorList>
            <person name="Yuki M."/>
            <person name="Oshima K."/>
            <person name="Suda W."/>
            <person name="Sakamoto M."/>
            <person name="Kitamura K."/>
            <person name="Iida T."/>
            <person name="Hattori M."/>
            <person name="Ohkuma M."/>
        </authorList>
    </citation>
    <scope>NUCLEOTIDE SEQUENCE [LARGE SCALE GENOMIC DNA]</scope>
    <source>
        <strain evidence="1">JCM 21531</strain>
    </source>
</reference>
<dbReference type="RefSeq" id="WP_243467558.1">
    <property type="nucleotide sequence ID" value="NZ_BAVR01000039.1"/>
</dbReference>
<sequence length="150" mass="16178">MSEVSRCKRCGRTLKNPVYVEVGYGKVCAAKEGIVVHKGDKGTDHNRKADMLGPCNIGPAIVCRMENGEMVTNIPHRIVRHSPTGFAWGYGGSGPAELALNALSCVIGQEQAEPLYQKFKAEFIATLPEAGGTISVQAVKEWAREHGARV</sequence>